<evidence type="ECO:0000256" key="1">
    <source>
        <dbReference type="ARBA" id="ARBA00003660"/>
    </source>
</evidence>
<dbReference type="NCBIfam" id="NF007031">
    <property type="entry name" value="PRK09496.1-2"/>
    <property type="match status" value="1"/>
</dbReference>
<evidence type="ECO:0000259" key="7">
    <source>
        <dbReference type="PROSITE" id="PS51201"/>
    </source>
</evidence>
<dbReference type="InterPro" id="IPR003148">
    <property type="entry name" value="RCK_N"/>
</dbReference>
<feature type="domain" description="RCK C-terminal" evidence="8">
    <location>
        <begin position="365"/>
        <end position="446"/>
    </location>
</feature>
<feature type="domain" description="RCK C-terminal" evidence="8">
    <location>
        <begin position="140"/>
        <end position="221"/>
    </location>
</feature>
<dbReference type="Pfam" id="PF02254">
    <property type="entry name" value="TrkA_N"/>
    <property type="match status" value="2"/>
</dbReference>
<dbReference type="RefSeq" id="WP_379745429.1">
    <property type="nucleotide sequence ID" value="NZ_JBHSVN010000001.1"/>
</dbReference>
<dbReference type="PANTHER" id="PTHR43833:SF5">
    <property type="entry name" value="TRK SYSTEM POTASSIUM UPTAKE PROTEIN TRKA"/>
    <property type="match status" value="1"/>
</dbReference>
<organism evidence="9 10">
    <name type="scientific">Halopenitus salinus</name>
    <dbReference type="NCBI Taxonomy" id="1198295"/>
    <lineage>
        <taxon>Archaea</taxon>
        <taxon>Methanobacteriati</taxon>
        <taxon>Methanobacteriota</taxon>
        <taxon>Stenosarchaea group</taxon>
        <taxon>Halobacteria</taxon>
        <taxon>Halobacteriales</taxon>
        <taxon>Haloferacaceae</taxon>
        <taxon>Halopenitus</taxon>
    </lineage>
</organism>
<keyword evidence="10" id="KW-1185">Reference proteome</keyword>
<dbReference type="AlphaFoldDB" id="A0ABD5UVS1"/>
<dbReference type="PRINTS" id="PR00335">
    <property type="entry name" value="KUPTAKETRKA"/>
</dbReference>
<dbReference type="SUPFAM" id="SSF116726">
    <property type="entry name" value="TrkA C-terminal domain-like"/>
    <property type="match status" value="2"/>
</dbReference>
<name>A0ABD5UVS1_9EURY</name>
<dbReference type="EMBL" id="JBHSXL010000009">
    <property type="protein sequence ID" value="MFC6893530.1"/>
    <property type="molecule type" value="Genomic_DNA"/>
</dbReference>
<gene>
    <name evidence="9" type="primary">trkA</name>
    <name evidence="9" type="ORF">ACFQE9_13075</name>
</gene>
<evidence type="ECO:0000256" key="5">
    <source>
        <dbReference type="ARBA" id="ARBA00023027"/>
    </source>
</evidence>
<evidence type="ECO:0000256" key="6">
    <source>
        <dbReference type="ARBA" id="ARBA00023065"/>
    </source>
</evidence>
<keyword evidence="3" id="KW-0633">Potassium transport</keyword>
<sequence>MHVVIIGAGQVGESIAADLQHDHDVVVVESRDERADELTYSLDVLTITGDGTEVETLEEADVGEADMVLATTDDDETNIVACSTAKALCEKAFTIARIKHTKYLRTWKHDEGAFGIDLMVCTNLLTAESIVRVVGLPAARDADVFAGGRVQMAEFQIDEESPIVDQTVEEADRFDSLTFAAILRNGDVEVPRGDACILAGDRVVVIGSPRSVQTFAREIAPKESPEKSAEVVVIGGSEIGYHVCRLLEERGLSPRLVEQDHDRARTLAEELPGTVVMESDATDMGFLEREHVGDADILVSTLDSDEKNLLECLLASRLGVERTVAVVDRGSYVDLFETVGVDVGISPREVVAEEITRFTQSGSAENIAFIESDKAEVIEVEIDDSSALAGKAIRDAVADLPDGVVIGAITRDREFVVPRGDTEIHPGDHVVAFIETSVLEEATEKL</sequence>
<keyword evidence="6" id="KW-0406">Ion transport</keyword>
<dbReference type="NCBIfam" id="NF007041">
    <property type="entry name" value="PRK09496.3-4"/>
    <property type="match status" value="1"/>
</dbReference>
<feature type="domain" description="RCK N-terminal" evidence="7">
    <location>
        <begin position="1"/>
        <end position="120"/>
    </location>
</feature>
<dbReference type="InterPro" id="IPR050721">
    <property type="entry name" value="Trk_Ktr_HKT_K-transport"/>
</dbReference>
<dbReference type="Gene3D" id="3.40.50.720">
    <property type="entry name" value="NAD(P)-binding Rossmann-like Domain"/>
    <property type="match status" value="2"/>
</dbReference>
<dbReference type="PROSITE" id="PS51201">
    <property type="entry name" value="RCK_N"/>
    <property type="match status" value="2"/>
</dbReference>
<evidence type="ECO:0000259" key="8">
    <source>
        <dbReference type="PROSITE" id="PS51202"/>
    </source>
</evidence>
<evidence type="ECO:0000256" key="4">
    <source>
        <dbReference type="ARBA" id="ARBA00022958"/>
    </source>
</evidence>
<evidence type="ECO:0000313" key="9">
    <source>
        <dbReference type="EMBL" id="MFC6893530.1"/>
    </source>
</evidence>
<dbReference type="InterPro" id="IPR006036">
    <property type="entry name" value="K_uptake_TrkA"/>
</dbReference>
<dbReference type="SUPFAM" id="SSF51735">
    <property type="entry name" value="NAD(P)-binding Rossmann-fold domains"/>
    <property type="match status" value="2"/>
</dbReference>
<dbReference type="NCBIfam" id="NF007039">
    <property type="entry name" value="PRK09496.3-2"/>
    <property type="match status" value="1"/>
</dbReference>
<dbReference type="Gene3D" id="3.30.70.1450">
    <property type="entry name" value="Regulator of K+ conductance, C-terminal domain"/>
    <property type="match status" value="2"/>
</dbReference>
<dbReference type="PANTHER" id="PTHR43833">
    <property type="entry name" value="POTASSIUM CHANNEL PROTEIN 2-RELATED-RELATED"/>
    <property type="match status" value="1"/>
</dbReference>
<dbReference type="Proteomes" id="UP001596296">
    <property type="component" value="Unassembled WGS sequence"/>
</dbReference>
<evidence type="ECO:0000313" key="10">
    <source>
        <dbReference type="Proteomes" id="UP001596296"/>
    </source>
</evidence>
<comment type="caution">
    <text evidence="9">The sequence shown here is derived from an EMBL/GenBank/DDBJ whole genome shotgun (WGS) entry which is preliminary data.</text>
</comment>
<feature type="domain" description="RCK N-terminal" evidence="7">
    <location>
        <begin position="228"/>
        <end position="347"/>
    </location>
</feature>
<dbReference type="GO" id="GO:0006813">
    <property type="term" value="P:potassium ion transport"/>
    <property type="evidence" value="ECO:0007669"/>
    <property type="project" value="UniProtKB-KW"/>
</dbReference>
<dbReference type="PROSITE" id="PS51202">
    <property type="entry name" value="RCK_C"/>
    <property type="match status" value="2"/>
</dbReference>
<keyword evidence="2" id="KW-0813">Transport</keyword>
<evidence type="ECO:0000256" key="2">
    <source>
        <dbReference type="ARBA" id="ARBA00022448"/>
    </source>
</evidence>
<reference evidence="9 10" key="1">
    <citation type="journal article" date="2019" name="Int. J. Syst. Evol. Microbiol.">
        <title>The Global Catalogue of Microorganisms (GCM) 10K type strain sequencing project: providing services to taxonomists for standard genome sequencing and annotation.</title>
        <authorList>
            <consortium name="The Broad Institute Genomics Platform"/>
            <consortium name="The Broad Institute Genome Sequencing Center for Infectious Disease"/>
            <person name="Wu L."/>
            <person name="Ma J."/>
        </authorList>
    </citation>
    <scope>NUCLEOTIDE SEQUENCE [LARGE SCALE GENOMIC DNA]</scope>
    <source>
        <strain evidence="9 10">SKJ47</strain>
    </source>
</reference>
<dbReference type="NCBIfam" id="NF007034">
    <property type="entry name" value="PRK09496.2-1"/>
    <property type="match status" value="1"/>
</dbReference>
<dbReference type="InterPro" id="IPR006037">
    <property type="entry name" value="RCK_C"/>
</dbReference>
<proteinExistence type="predicted"/>
<dbReference type="InterPro" id="IPR036291">
    <property type="entry name" value="NAD(P)-bd_dom_sf"/>
</dbReference>
<keyword evidence="4" id="KW-0630">Potassium</keyword>
<dbReference type="InterPro" id="IPR036721">
    <property type="entry name" value="RCK_C_sf"/>
</dbReference>
<protein>
    <submittedName>
        <fullName evidence="9">Trk system potassium transporter TrkA</fullName>
    </submittedName>
</protein>
<comment type="function">
    <text evidence="1">Part of a potassium transport system.</text>
</comment>
<dbReference type="Pfam" id="PF02080">
    <property type="entry name" value="TrkA_C"/>
    <property type="match status" value="2"/>
</dbReference>
<keyword evidence="5" id="KW-0520">NAD</keyword>
<evidence type="ECO:0000256" key="3">
    <source>
        <dbReference type="ARBA" id="ARBA00022538"/>
    </source>
</evidence>
<accession>A0ABD5UVS1</accession>